<name>A0ABX7BBB1_9PROT</name>
<gene>
    <name evidence="1" type="ORF">IGS68_04910</name>
</gene>
<sequence length="58" mass="5776">MPSAQVAAQVGADGRRSMMAIPRYGDPDDLAAMVAWLAGPEARGVTGAGFAVDGGTNA</sequence>
<evidence type="ECO:0000313" key="2">
    <source>
        <dbReference type="Proteomes" id="UP000595197"/>
    </source>
</evidence>
<proteinExistence type="predicted"/>
<organism evidence="1 2">
    <name type="scientific">Skermanella cutis</name>
    <dbReference type="NCBI Taxonomy" id="2775420"/>
    <lineage>
        <taxon>Bacteria</taxon>
        <taxon>Pseudomonadati</taxon>
        <taxon>Pseudomonadota</taxon>
        <taxon>Alphaproteobacteria</taxon>
        <taxon>Rhodospirillales</taxon>
        <taxon>Azospirillaceae</taxon>
        <taxon>Skermanella</taxon>
    </lineage>
</organism>
<evidence type="ECO:0000313" key="1">
    <source>
        <dbReference type="EMBL" id="QQP90588.1"/>
    </source>
</evidence>
<accession>A0ABX7BBB1</accession>
<dbReference type="Gene3D" id="3.40.50.720">
    <property type="entry name" value="NAD(P)-binding Rossmann-like Domain"/>
    <property type="match status" value="1"/>
</dbReference>
<dbReference type="InterPro" id="IPR002347">
    <property type="entry name" value="SDR_fam"/>
</dbReference>
<reference evidence="1" key="1">
    <citation type="submission" date="2021-02" db="EMBL/GenBank/DDBJ databases">
        <title>Skermanella TT6 skin isolate.</title>
        <authorList>
            <person name="Lee K."/>
            <person name="Ganzorig M."/>
        </authorList>
    </citation>
    <scope>NUCLEOTIDE SEQUENCE</scope>
    <source>
        <strain evidence="1">TT6</strain>
    </source>
</reference>
<dbReference type="Proteomes" id="UP000595197">
    <property type="component" value="Chromosome"/>
</dbReference>
<dbReference type="SUPFAM" id="SSF51735">
    <property type="entry name" value="NAD(P)-binding Rossmann-fold domains"/>
    <property type="match status" value="1"/>
</dbReference>
<protein>
    <submittedName>
        <fullName evidence="1">SDR family oxidoreductase</fullName>
    </submittedName>
</protein>
<dbReference type="InterPro" id="IPR036291">
    <property type="entry name" value="NAD(P)-bd_dom_sf"/>
</dbReference>
<dbReference type="Pfam" id="PF13561">
    <property type="entry name" value="adh_short_C2"/>
    <property type="match status" value="1"/>
</dbReference>
<keyword evidence="2" id="KW-1185">Reference proteome</keyword>
<dbReference type="EMBL" id="CP067420">
    <property type="protein sequence ID" value="QQP90588.1"/>
    <property type="molecule type" value="Genomic_DNA"/>
</dbReference>
<dbReference type="RefSeq" id="WP_201077782.1">
    <property type="nucleotide sequence ID" value="NZ_CP067420.1"/>
</dbReference>